<dbReference type="InterPro" id="IPR050879">
    <property type="entry name" value="Acyltransferase_3"/>
</dbReference>
<keyword evidence="1" id="KW-0812">Transmembrane</keyword>
<accession>A0ABP8KSZ9</accession>
<name>A0ABP8KSZ9_9MICO</name>
<feature type="transmembrane region" description="Helical" evidence="1">
    <location>
        <begin position="291"/>
        <end position="313"/>
    </location>
</feature>
<keyword evidence="1" id="KW-0472">Membrane</keyword>
<protein>
    <submittedName>
        <fullName evidence="4">Acyltransferase family protein</fullName>
    </submittedName>
</protein>
<feature type="transmembrane region" description="Helical" evidence="1">
    <location>
        <begin position="85"/>
        <end position="104"/>
    </location>
</feature>
<feature type="transmembrane region" description="Helical" evidence="1">
    <location>
        <begin position="178"/>
        <end position="197"/>
    </location>
</feature>
<evidence type="ECO:0000256" key="1">
    <source>
        <dbReference type="SAM" id="Phobius"/>
    </source>
</evidence>
<feature type="transmembrane region" description="Helical" evidence="1">
    <location>
        <begin position="43"/>
        <end position="64"/>
    </location>
</feature>
<dbReference type="InterPro" id="IPR043968">
    <property type="entry name" value="SGNH"/>
</dbReference>
<keyword evidence="4" id="KW-0808">Transferase</keyword>
<feature type="transmembrane region" description="Helical" evidence="1">
    <location>
        <begin position="325"/>
        <end position="345"/>
    </location>
</feature>
<dbReference type="EMBL" id="BAABGN010000001">
    <property type="protein sequence ID" value="GAA4415663.1"/>
    <property type="molecule type" value="Genomic_DNA"/>
</dbReference>
<dbReference type="RefSeq" id="WP_345214645.1">
    <property type="nucleotide sequence ID" value="NZ_BAABGN010000001.1"/>
</dbReference>
<dbReference type="PANTHER" id="PTHR23028">
    <property type="entry name" value="ACETYLTRANSFERASE"/>
    <property type="match status" value="1"/>
</dbReference>
<dbReference type="Pfam" id="PF19040">
    <property type="entry name" value="SGNH"/>
    <property type="match status" value="1"/>
</dbReference>
<dbReference type="Pfam" id="PF01757">
    <property type="entry name" value="Acyl_transf_3"/>
    <property type="match status" value="1"/>
</dbReference>
<evidence type="ECO:0000259" key="3">
    <source>
        <dbReference type="Pfam" id="PF19040"/>
    </source>
</evidence>
<feature type="transmembrane region" description="Helical" evidence="1">
    <location>
        <begin position="203"/>
        <end position="223"/>
    </location>
</feature>
<feature type="transmembrane region" description="Helical" evidence="1">
    <location>
        <begin position="155"/>
        <end position="171"/>
    </location>
</feature>
<feature type="transmembrane region" description="Helical" evidence="1">
    <location>
        <begin position="21"/>
        <end position="37"/>
    </location>
</feature>
<keyword evidence="4" id="KW-0012">Acyltransferase</keyword>
<dbReference type="Proteomes" id="UP001500622">
    <property type="component" value="Unassembled WGS sequence"/>
</dbReference>
<comment type="caution">
    <text evidence="4">The sequence shown here is derived from an EMBL/GenBank/DDBJ whole genome shotgun (WGS) entry which is preliminary data.</text>
</comment>
<feature type="transmembrane region" description="Helical" evidence="1">
    <location>
        <begin position="366"/>
        <end position="387"/>
    </location>
</feature>
<dbReference type="InterPro" id="IPR002656">
    <property type="entry name" value="Acyl_transf_3_dom"/>
</dbReference>
<dbReference type="PANTHER" id="PTHR23028:SF53">
    <property type="entry name" value="ACYL_TRANSF_3 DOMAIN-CONTAINING PROTEIN"/>
    <property type="match status" value="1"/>
</dbReference>
<reference evidence="5" key="1">
    <citation type="journal article" date="2019" name="Int. J. Syst. Evol. Microbiol.">
        <title>The Global Catalogue of Microorganisms (GCM) 10K type strain sequencing project: providing services to taxonomists for standard genome sequencing and annotation.</title>
        <authorList>
            <consortium name="The Broad Institute Genomics Platform"/>
            <consortium name="The Broad Institute Genome Sequencing Center for Infectious Disease"/>
            <person name="Wu L."/>
            <person name="Ma J."/>
        </authorList>
    </citation>
    <scope>NUCLEOTIDE SEQUENCE [LARGE SCALE GENOMIC DNA]</scope>
    <source>
        <strain evidence="5">JCM 17810</strain>
    </source>
</reference>
<feature type="transmembrane region" description="Helical" evidence="1">
    <location>
        <begin position="260"/>
        <end position="279"/>
    </location>
</feature>
<feature type="domain" description="Acyltransferase 3" evidence="2">
    <location>
        <begin position="19"/>
        <end position="345"/>
    </location>
</feature>
<organism evidence="4 5">
    <name type="scientific">Georgenia halophila</name>
    <dbReference type="NCBI Taxonomy" id="620889"/>
    <lineage>
        <taxon>Bacteria</taxon>
        <taxon>Bacillati</taxon>
        <taxon>Actinomycetota</taxon>
        <taxon>Actinomycetes</taxon>
        <taxon>Micrococcales</taxon>
        <taxon>Bogoriellaceae</taxon>
        <taxon>Georgenia</taxon>
    </lineage>
</organism>
<evidence type="ECO:0000313" key="4">
    <source>
        <dbReference type="EMBL" id="GAA4415663.1"/>
    </source>
</evidence>
<sequence>MVASASAQPTTGRHFRSDVQGLRAVAVLLVLAYHGGVPGVHGGYVGVDVFFVISGFLITTHLIREVDTEGRLDLMAFYARRARRILPAALTVLTASAAVAYLVVPPVERQAVLEDATASALYFPNIHFAVQDTNYLADGSPSIFQHFWSLGVEEQFYLFWPIVLLLVLKRWGSTRLGAVPAVAGLVALSFVGCLLVMEVSQSWAFFALPTRAWELGVGALIAVVASRGVKPTGPFAGVLAYAGLAMILVSGLAFSDKTTFPGVATLLPVGGAALVILCGGGDSRTSPGWLLALRPMVFVGAISYSLYLVHWPLVMIPQAAGEAPLPAWATIGLSLLAIPVAHLCYRFVEQPFRRPRSARSTHRRTVAVSLAASTALGAVTMSSGVAVSHAPIHAGEDAPAYQLEPNPSGTPFVPANLTPDLRSAGDDNPEIYDNGCLRGQREVDGSGCQKGEDSEAPRVVLFGDSHAASWYPALKGIAEEGDIQLDVNAKSSCQSAMTEGDGEGREACVQWRENVIGRLNEDPPDLVMLANYPRLYASEAEDSEAFWRDALNQTIDALPEETQVSIVADNPTMPAVPASCLSRHVENADRCAADVQDALDAPTRAAERTLAAERDRVDRIDLTSFFCNDSTCPAVIDDRLAYRDTHHLTRTFSESLEPLVREELAGLLDDVDAPPVIASG</sequence>
<feature type="transmembrane region" description="Helical" evidence="1">
    <location>
        <begin position="235"/>
        <end position="254"/>
    </location>
</feature>
<proteinExistence type="predicted"/>
<feature type="domain" description="SGNH" evidence="3">
    <location>
        <begin position="444"/>
        <end position="661"/>
    </location>
</feature>
<gene>
    <name evidence="4" type="ORF">GCM10023169_02210</name>
</gene>
<evidence type="ECO:0000313" key="5">
    <source>
        <dbReference type="Proteomes" id="UP001500622"/>
    </source>
</evidence>
<keyword evidence="5" id="KW-1185">Reference proteome</keyword>
<keyword evidence="1" id="KW-1133">Transmembrane helix</keyword>
<dbReference type="GO" id="GO:0016746">
    <property type="term" value="F:acyltransferase activity"/>
    <property type="evidence" value="ECO:0007669"/>
    <property type="project" value="UniProtKB-KW"/>
</dbReference>
<evidence type="ECO:0000259" key="2">
    <source>
        <dbReference type="Pfam" id="PF01757"/>
    </source>
</evidence>